<feature type="region of interest" description="Disordered" evidence="1">
    <location>
        <begin position="418"/>
        <end position="453"/>
    </location>
</feature>
<dbReference type="Proteomes" id="UP000679046">
    <property type="component" value="Segment"/>
</dbReference>
<feature type="compositionally biased region" description="Acidic residues" evidence="1">
    <location>
        <begin position="419"/>
        <end position="435"/>
    </location>
</feature>
<evidence type="ECO:0000313" key="3">
    <source>
        <dbReference type="Proteomes" id="UP000679046"/>
    </source>
</evidence>
<keyword evidence="3" id="KW-1185">Reference proteome</keyword>
<evidence type="ECO:0000313" key="2">
    <source>
        <dbReference type="EMBL" id="QDH88668.1"/>
    </source>
</evidence>
<gene>
    <name evidence="2" type="ORF">H2BulkLitter1223_000002</name>
</gene>
<organism evidence="2 3">
    <name type="scientific">H2BulkLitter1223 virus</name>
    <dbReference type="NCBI Taxonomy" id="2847101"/>
    <lineage>
        <taxon>Viruses</taxon>
        <taxon>Riboviria</taxon>
        <taxon>Orthornavirae</taxon>
        <taxon>Negarnaviricota</taxon>
        <taxon>Haploviricotina</taxon>
        <taxon>Monjiviricetes</taxon>
        <taxon>Mononegavirales</taxon>
        <taxon>Mymonaviridae</taxon>
        <taxon>Hubramonavirus</taxon>
        <taxon>Hubramonavirus terrae</taxon>
    </lineage>
</organism>
<accession>A0A514D4W7</accession>
<dbReference type="EMBL" id="MN034260">
    <property type="protein sequence ID" value="QDH88668.1"/>
    <property type="molecule type" value="Genomic_RNA"/>
</dbReference>
<sequence length="453" mass="49576">MVLITIFHVRGLNKTTIMRTTDTINLINHQSTTMSTKDIGALFSAAGPSSKKGTKKIPPTAFTSRVSIPLIPSNSSENLRFGMALYLMLCGTSASRSVEEWKKYIAVYSAFIVPSVGARLATEVYQTYTLGSEKIASIENAYATLRQAMGSAQSALELGPKNAFYTACAIEGLPTPRTNLPWEESYNVMHGKVVASHYSIVLFIMAKRVEAENHAPITQARPEALKNKAHLSGVIAFLDGSLRLSDESHLAINSAWSESAALRATCITEFVTYSGMETETTQDLIYTSMHLMKFGGMNHAKITYAFLRAYPWAGEVPALKSAVGVYVDSVRAAQKYSDTLRPYLKLIYGDKLSIFPRNDLEVLIACAVEIEKVANPTLTDFFVNDRFGAVVEAFMDEMEKRGLLRVKLLDNALKAAGVDEVEEEEDGEYEAEDDQTITVNPAGETEAAGPSQG</sequence>
<name>A0A514D4W7_9MONO</name>
<evidence type="ECO:0000256" key="1">
    <source>
        <dbReference type="SAM" id="MobiDB-lite"/>
    </source>
</evidence>
<protein>
    <submittedName>
        <fullName evidence="2">Uncharacterized protein</fullName>
    </submittedName>
</protein>
<reference evidence="2 3" key="1">
    <citation type="submission" date="2019-05" db="EMBL/GenBank/DDBJ databases">
        <title>Metatranscriptomic reconstruction reveals RNA viruses with the potential to shape carbon cycling in soil.</title>
        <authorList>
            <person name="Starr E.P."/>
            <person name="Nuccio E."/>
            <person name="Pett-Ridge J."/>
            <person name="Banfield J.F."/>
            <person name="Firestone M.K."/>
        </authorList>
    </citation>
    <scope>NUCLEOTIDE SEQUENCE [LARGE SCALE GENOMIC DNA]</scope>
    <source>
        <strain evidence="2">H2_Bulk_Litter_12_scaffold_23</strain>
    </source>
</reference>
<proteinExistence type="predicted"/>